<reference evidence="1 2" key="1">
    <citation type="submission" date="2020-08" db="EMBL/GenBank/DDBJ databases">
        <title>Genomic Encyclopedia of Type Strains, Phase IV (KMG-IV): sequencing the most valuable type-strain genomes for metagenomic binning, comparative biology and taxonomic classification.</title>
        <authorList>
            <person name="Goeker M."/>
        </authorList>
    </citation>
    <scope>NUCLEOTIDE SEQUENCE [LARGE SCALE GENOMIC DNA]</scope>
    <source>
        <strain evidence="1 2">DSM 100039</strain>
    </source>
</reference>
<dbReference type="Proteomes" id="UP000556329">
    <property type="component" value="Unassembled WGS sequence"/>
</dbReference>
<dbReference type="AlphaFoldDB" id="A0A841PBT3"/>
<protein>
    <submittedName>
        <fullName evidence="1">Uncharacterized protein</fullName>
    </submittedName>
</protein>
<evidence type="ECO:0000313" key="1">
    <source>
        <dbReference type="EMBL" id="MBB6411101.1"/>
    </source>
</evidence>
<dbReference type="EMBL" id="JACHEF010000003">
    <property type="protein sequence ID" value="MBB6411101.1"/>
    <property type="molecule type" value="Genomic_DNA"/>
</dbReference>
<accession>A0A841PBT3</accession>
<organism evidence="1 2">
    <name type="scientific">Mesorhizobium sangaii</name>
    <dbReference type="NCBI Taxonomy" id="505389"/>
    <lineage>
        <taxon>Bacteria</taxon>
        <taxon>Pseudomonadati</taxon>
        <taxon>Pseudomonadota</taxon>
        <taxon>Alphaproteobacteria</taxon>
        <taxon>Hyphomicrobiales</taxon>
        <taxon>Phyllobacteriaceae</taxon>
        <taxon>Mesorhizobium</taxon>
    </lineage>
</organism>
<proteinExistence type="predicted"/>
<comment type="caution">
    <text evidence="1">The sequence shown here is derived from an EMBL/GenBank/DDBJ whole genome shotgun (WGS) entry which is preliminary data.</text>
</comment>
<evidence type="ECO:0000313" key="2">
    <source>
        <dbReference type="Proteomes" id="UP000556329"/>
    </source>
</evidence>
<name>A0A841PBT3_9HYPH</name>
<keyword evidence="2" id="KW-1185">Reference proteome</keyword>
<gene>
    <name evidence="1" type="ORF">HNQ71_003775</name>
</gene>
<sequence length="28" mass="3088">MPPVETWLFRRLDHTSKPVTAVASYGAG</sequence>